<comment type="caution">
    <text evidence="1">The sequence shown here is derived from an EMBL/GenBank/DDBJ whole genome shotgun (WGS) entry which is preliminary data.</text>
</comment>
<dbReference type="Proteomes" id="UP000435112">
    <property type="component" value="Unassembled WGS sequence"/>
</dbReference>
<dbReference type="Proteomes" id="UP000434957">
    <property type="component" value="Unassembled WGS sequence"/>
</dbReference>
<evidence type="ECO:0000313" key="2">
    <source>
        <dbReference type="EMBL" id="KAE8999514.1"/>
    </source>
</evidence>
<proteinExistence type="predicted"/>
<dbReference type="Proteomes" id="UP000429607">
    <property type="component" value="Unassembled WGS sequence"/>
</dbReference>
<reference evidence="4 6" key="1">
    <citation type="submission" date="2018-09" db="EMBL/GenBank/DDBJ databases">
        <title>Genomic investigation of the strawberry pathogen Phytophthora fragariae indicates pathogenicity is determined by transcriptional variation in three key races.</title>
        <authorList>
            <person name="Adams T.M."/>
            <person name="Armitage A.D."/>
            <person name="Sobczyk M.K."/>
            <person name="Bates H.J."/>
            <person name="Dunwell J.M."/>
            <person name="Nellist C.F."/>
            <person name="Harrison R.J."/>
        </authorList>
    </citation>
    <scope>NUCLEOTIDE SEQUENCE [LARGE SCALE GENOMIC DNA]</scope>
    <source>
        <strain evidence="1 4">SCRP249</strain>
        <strain evidence="2 6">SCRP324</strain>
        <strain evidence="3 5">SCRP333</strain>
    </source>
</reference>
<evidence type="ECO:0000313" key="4">
    <source>
        <dbReference type="Proteomes" id="UP000429607"/>
    </source>
</evidence>
<sequence length="52" mass="5699">MWHTFCVCVCLGWLCVFTILSFASSAMLSLCATASTLEMAHCTLTARQSFCT</sequence>
<dbReference type="EMBL" id="QXFU01001576">
    <property type="protein sequence ID" value="KAE8999514.1"/>
    <property type="molecule type" value="Genomic_DNA"/>
</dbReference>
<evidence type="ECO:0000313" key="1">
    <source>
        <dbReference type="EMBL" id="KAE8954051.1"/>
    </source>
</evidence>
<accession>A0A6A3GBE7</accession>
<evidence type="ECO:0000313" key="6">
    <source>
        <dbReference type="Proteomes" id="UP000435112"/>
    </source>
</evidence>
<dbReference type="EMBL" id="QXFT01000762">
    <property type="protein sequence ID" value="KAE9336314.1"/>
    <property type="molecule type" value="Genomic_DNA"/>
</dbReference>
<organism evidence="1 4">
    <name type="scientific">Phytophthora rubi</name>
    <dbReference type="NCBI Taxonomy" id="129364"/>
    <lineage>
        <taxon>Eukaryota</taxon>
        <taxon>Sar</taxon>
        <taxon>Stramenopiles</taxon>
        <taxon>Oomycota</taxon>
        <taxon>Peronosporomycetes</taxon>
        <taxon>Peronosporales</taxon>
        <taxon>Peronosporaceae</taxon>
        <taxon>Phytophthora</taxon>
    </lineage>
</organism>
<dbReference type="EMBL" id="QXFV01010185">
    <property type="protein sequence ID" value="KAE8954051.1"/>
    <property type="molecule type" value="Genomic_DNA"/>
</dbReference>
<protein>
    <submittedName>
        <fullName evidence="1">Uncharacterized protein</fullName>
    </submittedName>
</protein>
<gene>
    <name evidence="1" type="ORF">PR001_g32651</name>
    <name evidence="2" type="ORF">PR002_g18433</name>
    <name evidence="3" type="ORF">PR003_g12576</name>
</gene>
<name>A0A6A3GBE7_9STRA</name>
<keyword evidence="5" id="KW-1185">Reference proteome</keyword>
<evidence type="ECO:0000313" key="5">
    <source>
        <dbReference type="Proteomes" id="UP000434957"/>
    </source>
</evidence>
<dbReference type="AlphaFoldDB" id="A0A6A3GBE7"/>
<evidence type="ECO:0000313" key="3">
    <source>
        <dbReference type="EMBL" id="KAE9336314.1"/>
    </source>
</evidence>